<feature type="region of interest" description="Disordered" evidence="2">
    <location>
        <begin position="1"/>
        <end position="52"/>
    </location>
</feature>
<comment type="caution">
    <text evidence="3">The sequence shown here is derived from an EMBL/GenBank/DDBJ whole genome shotgun (WGS) entry which is preliminary data.</text>
</comment>
<evidence type="ECO:0000313" key="4">
    <source>
        <dbReference type="Proteomes" id="UP000828390"/>
    </source>
</evidence>
<dbReference type="PANTHER" id="PTHR35153">
    <property type="entry name" value="COILED-COIL DOMAIN-CONTAINING PROTEIN 154"/>
    <property type="match status" value="1"/>
</dbReference>
<proteinExistence type="predicted"/>
<evidence type="ECO:0000256" key="2">
    <source>
        <dbReference type="SAM" id="MobiDB-lite"/>
    </source>
</evidence>
<dbReference type="InterPro" id="IPR029512">
    <property type="entry name" value="CCDC154"/>
</dbReference>
<dbReference type="PANTHER" id="PTHR35153:SF1">
    <property type="entry name" value="COILED-COIL DOMAIN-CONTAINING PROTEIN 154"/>
    <property type="match status" value="1"/>
</dbReference>
<reference evidence="3" key="2">
    <citation type="submission" date="2020-11" db="EMBL/GenBank/DDBJ databases">
        <authorList>
            <person name="McCartney M.A."/>
            <person name="Auch B."/>
            <person name="Kono T."/>
            <person name="Mallez S."/>
            <person name="Becker A."/>
            <person name="Gohl D.M."/>
            <person name="Silverstein K.A.T."/>
            <person name="Koren S."/>
            <person name="Bechman K.B."/>
            <person name="Herman A."/>
            <person name="Abrahante J.E."/>
            <person name="Garbe J."/>
        </authorList>
    </citation>
    <scope>NUCLEOTIDE SEQUENCE</scope>
    <source>
        <strain evidence="3">Duluth1</strain>
        <tissue evidence="3">Whole animal</tissue>
    </source>
</reference>
<dbReference type="EMBL" id="JAIWYP010000002">
    <property type="protein sequence ID" value="KAH3863811.1"/>
    <property type="molecule type" value="Genomic_DNA"/>
</dbReference>
<sequence>MAEQVWNERPPGQNQFPSRYEQLPGIGKESPRSPVDNQLVPLRTRKASPRSNYKENMDLDTEERIRQLEMRLSVSEKSNRALLEEVLRLQSDLRNTARKSDDVFREERESRQQLSEAIRISNELITQLSVRIKETEDKIEDEKASLNTLFSHTKLVEKSVVVSQQEIQQRRDAQSIKLQELKSELSENKSARSQLEQITYALSEELRTLRNKVDNQQAEFSNMITEVRNRARKLEEENRTHLDSMRKQSDMHSLADVSNTQLRGQVEQRLSELRDVLMDLRGKHETEQSERRNLEKLMQAKINELNTALGEQARKREENMHTVDMVLREKEHAAQAEKLQLNSKLSGTVEDVNKRLTAKEMKLKDEIQAKYQQLEKILQREQQSRQEYEKSSREEADRKWQTLRKALEEELQILKESIGTERGKNRDTITKLDQSITIVEKQLAENKKQVDKVMAAEIKSRKIHELGTQEKISIVNDKLQIATSSLQQAIGGVSQNLSSSTEKIKRELKTMLNEQQQGSTRALSDMDARMNAVKQRLNTMEEALDAKVAAASNNLSERLSDRIEAISKWQDATGDTLRELGRSVQTIPQDIYQMEEKFKLLKSEMDSRVSHESDG</sequence>
<name>A0A9D4LTM6_DREPO</name>
<feature type="non-terminal residue" evidence="3">
    <location>
        <position position="1"/>
    </location>
</feature>
<evidence type="ECO:0000313" key="3">
    <source>
        <dbReference type="EMBL" id="KAH3863811.1"/>
    </source>
</evidence>
<dbReference type="Pfam" id="PF15450">
    <property type="entry name" value="CCDC154"/>
    <property type="match status" value="1"/>
</dbReference>
<feature type="coiled-coil region" evidence="1">
    <location>
        <begin position="364"/>
        <end position="424"/>
    </location>
</feature>
<reference evidence="3" key="1">
    <citation type="journal article" date="2019" name="bioRxiv">
        <title>The Genome of the Zebra Mussel, Dreissena polymorpha: A Resource for Invasive Species Research.</title>
        <authorList>
            <person name="McCartney M.A."/>
            <person name="Auch B."/>
            <person name="Kono T."/>
            <person name="Mallez S."/>
            <person name="Zhang Y."/>
            <person name="Obille A."/>
            <person name="Becker A."/>
            <person name="Abrahante J.E."/>
            <person name="Garbe J."/>
            <person name="Badalamenti J.P."/>
            <person name="Herman A."/>
            <person name="Mangelson H."/>
            <person name="Liachko I."/>
            <person name="Sullivan S."/>
            <person name="Sone E.D."/>
            <person name="Koren S."/>
            <person name="Silverstein K.A.T."/>
            <person name="Beckman K.B."/>
            <person name="Gohl D.M."/>
        </authorList>
    </citation>
    <scope>NUCLEOTIDE SEQUENCE</scope>
    <source>
        <strain evidence="3">Duluth1</strain>
        <tissue evidence="3">Whole animal</tissue>
    </source>
</reference>
<accession>A0A9D4LTM6</accession>
<feature type="coiled-coil region" evidence="1">
    <location>
        <begin position="125"/>
        <end position="311"/>
    </location>
</feature>
<dbReference type="AlphaFoldDB" id="A0A9D4LTM6"/>
<keyword evidence="4" id="KW-1185">Reference proteome</keyword>
<evidence type="ECO:0000256" key="1">
    <source>
        <dbReference type="SAM" id="Coils"/>
    </source>
</evidence>
<dbReference type="Proteomes" id="UP000828390">
    <property type="component" value="Unassembled WGS sequence"/>
</dbReference>
<organism evidence="3 4">
    <name type="scientific">Dreissena polymorpha</name>
    <name type="common">Zebra mussel</name>
    <name type="synonym">Mytilus polymorpha</name>
    <dbReference type="NCBI Taxonomy" id="45954"/>
    <lineage>
        <taxon>Eukaryota</taxon>
        <taxon>Metazoa</taxon>
        <taxon>Spiralia</taxon>
        <taxon>Lophotrochozoa</taxon>
        <taxon>Mollusca</taxon>
        <taxon>Bivalvia</taxon>
        <taxon>Autobranchia</taxon>
        <taxon>Heteroconchia</taxon>
        <taxon>Euheterodonta</taxon>
        <taxon>Imparidentia</taxon>
        <taxon>Neoheterodontei</taxon>
        <taxon>Myida</taxon>
        <taxon>Dreissenoidea</taxon>
        <taxon>Dreissenidae</taxon>
        <taxon>Dreissena</taxon>
    </lineage>
</organism>
<feature type="coiled-coil region" evidence="1">
    <location>
        <begin position="65"/>
        <end position="99"/>
    </location>
</feature>
<keyword evidence="1" id="KW-0175">Coiled coil</keyword>
<gene>
    <name evidence="3" type="ORF">DPMN_026811</name>
</gene>
<protein>
    <submittedName>
        <fullName evidence="3">Uncharacterized protein</fullName>
    </submittedName>
</protein>